<dbReference type="Pfam" id="PF07005">
    <property type="entry name" value="SBD_N"/>
    <property type="match status" value="1"/>
</dbReference>
<proteinExistence type="inferred from homology"/>
<gene>
    <name evidence="9" type="ORF">LSG31_10880</name>
</gene>
<dbReference type="InterPro" id="IPR037051">
    <property type="entry name" value="4-carb_acid_sugar_kinase_N_sf"/>
</dbReference>
<evidence type="ECO:0000259" key="7">
    <source>
        <dbReference type="Pfam" id="PF07005"/>
    </source>
</evidence>
<dbReference type="InterPro" id="IPR042213">
    <property type="entry name" value="NBD_C_sf"/>
</dbReference>
<evidence type="ECO:0000256" key="3">
    <source>
        <dbReference type="ARBA" id="ARBA00022741"/>
    </source>
</evidence>
<keyword evidence="5" id="KW-0067">ATP-binding</keyword>
<accession>A0ABY4CSJ2</accession>
<evidence type="ECO:0000256" key="4">
    <source>
        <dbReference type="ARBA" id="ARBA00022777"/>
    </source>
</evidence>
<evidence type="ECO:0000259" key="8">
    <source>
        <dbReference type="Pfam" id="PF17042"/>
    </source>
</evidence>
<feature type="domain" description="Four-carbon acid sugar kinase nucleotide binding" evidence="8">
    <location>
        <begin position="253"/>
        <end position="422"/>
    </location>
</feature>
<name>A0ABY4CSJ2_9BACL</name>
<dbReference type="InterPro" id="IPR031475">
    <property type="entry name" value="NBD_C"/>
</dbReference>
<dbReference type="EMBL" id="CP089291">
    <property type="protein sequence ID" value="UOF92611.1"/>
    <property type="molecule type" value="Genomic_DNA"/>
</dbReference>
<keyword evidence="10" id="KW-1185">Reference proteome</keyword>
<dbReference type="Gene3D" id="3.40.980.20">
    <property type="entry name" value="Four-carbon acid sugar kinase, nucleotide binding domain"/>
    <property type="match status" value="1"/>
</dbReference>
<dbReference type="Pfam" id="PF17042">
    <property type="entry name" value="NBD_C"/>
    <property type="match status" value="1"/>
</dbReference>
<keyword evidence="2" id="KW-0808">Transferase</keyword>
<evidence type="ECO:0000256" key="2">
    <source>
        <dbReference type="ARBA" id="ARBA00022679"/>
    </source>
</evidence>
<dbReference type="SUPFAM" id="SSF142764">
    <property type="entry name" value="YgbK-like"/>
    <property type="match status" value="1"/>
</dbReference>
<sequence length="436" mass="47036">MKRIAIIADDLTGASDSGVQLARKGLKTIVAIQSLRALMENEPEVIVLDTDSRAVSSELAYSKVKQLIDELKHAGMTGVYKKIDSTLRGNIGAEIDAILDVMDFDIAIVAPAFPKIQRVTKHGVHFLNGTEIHQTEIGKDPKCPVTESNISRLLSNQSKRKIGCMYLQTIRAGQMEIQESMEYMLQQGIEIIVADAEQEQDLIHLVDGLKNSSRKILWVGSAGLAQYLLELYDLPERLTHGLEVPKTDKPVMLVAGSISNITLQQLQAVGQLPNVERIQFDPILVLQGGEACEKEMKRCLYKVREAIRAGRDIALYATSTKAQVDETTACGSQFGINRAEIADRIASALGCIAAGILSTESLQGIILTGGDTAIAVCTQAGVAGLLLLDEMEPGIPVSRLIGGPQSVLTITKAGAFGTEESLVGAFHILKGECLHV</sequence>
<dbReference type="Proteomes" id="UP000830167">
    <property type="component" value="Chromosome"/>
</dbReference>
<evidence type="ECO:0000313" key="10">
    <source>
        <dbReference type="Proteomes" id="UP000830167"/>
    </source>
</evidence>
<organism evidence="9 10">
    <name type="scientific">Fodinisporobacter ferrooxydans</name>
    <dbReference type="NCBI Taxonomy" id="2901836"/>
    <lineage>
        <taxon>Bacteria</taxon>
        <taxon>Bacillati</taxon>
        <taxon>Bacillota</taxon>
        <taxon>Bacilli</taxon>
        <taxon>Bacillales</taxon>
        <taxon>Alicyclobacillaceae</taxon>
        <taxon>Fodinisporobacter</taxon>
    </lineage>
</organism>
<dbReference type="Gene3D" id="3.40.50.10840">
    <property type="entry name" value="Putative sugar-binding, N-terminal domain"/>
    <property type="match status" value="1"/>
</dbReference>
<evidence type="ECO:0000256" key="5">
    <source>
        <dbReference type="ARBA" id="ARBA00022840"/>
    </source>
</evidence>
<comment type="similarity">
    <text evidence="1">Belongs to the four-carbon acid sugar kinase family.</text>
</comment>
<evidence type="ECO:0000313" key="9">
    <source>
        <dbReference type="EMBL" id="UOF92611.1"/>
    </source>
</evidence>
<evidence type="ECO:0000256" key="1">
    <source>
        <dbReference type="ARBA" id="ARBA00005715"/>
    </source>
</evidence>
<keyword evidence="6" id="KW-0119">Carbohydrate metabolism</keyword>
<dbReference type="GO" id="GO:0016301">
    <property type="term" value="F:kinase activity"/>
    <property type="evidence" value="ECO:0007669"/>
    <property type="project" value="UniProtKB-KW"/>
</dbReference>
<reference evidence="9" key="1">
    <citation type="submission" date="2021-12" db="EMBL/GenBank/DDBJ databases">
        <title>Alicyclobacillaceae gen. nov., sp. nov., isolated from chalcocite enrichment system.</title>
        <authorList>
            <person name="Jiang Z."/>
        </authorList>
    </citation>
    <scope>NUCLEOTIDE SEQUENCE</scope>
    <source>
        <strain evidence="9">MYW30-H2</strain>
    </source>
</reference>
<feature type="domain" description="Four-carbon acid sugar kinase N-terminal" evidence="7">
    <location>
        <begin position="4"/>
        <end position="228"/>
    </location>
</feature>
<dbReference type="RefSeq" id="WP_347439279.1">
    <property type="nucleotide sequence ID" value="NZ_CP089291.1"/>
</dbReference>
<keyword evidence="3" id="KW-0547">Nucleotide-binding</keyword>
<protein>
    <submittedName>
        <fullName evidence="9">Four-carbon acid sugar kinase family protein</fullName>
    </submittedName>
</protein>
<evidence type="ECO:0000256" key="6">
    <source>
        <dbReference type="ARBA" id="ARBA00023277"/>
    </source>
</evidence>
<keyword evidence="4 9" id="KW-0418">Kinase</keyword>
<dbReference type="InterPro" id="IPR010737">
    <property type="entry name" value="4-carb_acid_sugar_kinase_N"/>
</dbReference>